<protein>
    <recommendedName>
        <fullName evidence="4">DUF2812 domain-containing protein</fullName>
    </recommendedName>
</protein>
<sequence length="107" mass="12703">MSATTRAYWFIPYRMRETQVIEEWFEAQAKQGWVAERLVWLSAIRLVLQRRDDRPTYRYAIDPRTYPDAEEDALLTSAGWEDIGPLAGKDVWRVPYEGERPDFLYAD</sequence>
<gene>
    <name evidence="2" type="ORF">FHE65_04145</name>
    <name evidence="1" type="ORF">FHE65_09615</name>
</gene>
<evidence type="ECO:0000313" key="3">
    <source>
        <dbReference type="Proteomes" id="UP000306740"/>
    </source>
</evidence>
<dbReference type="Proteomes" id="UP000306740">
    <property type="component" value="Unassembled WGS sequence"/>
</dbReference>
<organism evidence="1 3">
    <name type="scientific">Mumia zhuanghuii</name>
    <dbReference type="NCBI Taxonomy" id="2585211"/>
    <lineage>
        <taxon>Bacteria</taxon>
        <taxon>Bacillati</taxon>
        <taxon>Actinomycetota</taxon>
        <taxon>Actinomycetes</taxon>
        <taxon>Propionibacteriales</taxon>
        <taxon>Nocardioidaceae</taxon>
        <taxon>Mumia</taxon>
    </lineage>
</organism>
<dbReference type="OrthoDB" id="4377336at2"/>
<comment type="caution">
    <text evidence="1">The sequence shown here is derived from an EMBL/GenBank/DDBJ whole genome shotgun (WGS) entry which is preliminary data.</text>
</comment>
<evidence type="ECO:0000313" key="1">
    <source>
        <dbReference type="EMBL" id="TNC47559.1"/>
    </source>
</evidence>
<accession>A0A5C4MP13</accession>
<reference evidence="1 3" key="1">
    <citation type="submission" date="2019-05" db="EMBL/GenBank/DDBJ databases">
        <title>Mumia sp. nov., isolated from the intestinal contents of plateau pika (Ochotona curzoniae) in the Qinghai-Tibet plateau of China.</title>
        <authorList>
            <person name="Tian Z."/>
        </authorList>
    </citation>
    <scope>NUCLEOTIDE SEQUENCE [LARGE SCALE GENOMIC DNA]</scope>
    <source>
        <strain evidence="3">527</strain>
        <strain evidence="1">Z527</strain>
    </source>
</reference>
<name>A0A5C4MP13_9ACTN</name>
<dbReference type="EMBL" id="VDFR01000044">
    <property type="protein sequence ID" value="TNC47559.1"/>
    <property type="molecule type" value="Genomic_DNA"/>
</dbReference>
<evidence type="ECO:0008006" key="4">
    <source>
        <dbReference type="Google" id="ProtNLM"/>
    </source>
</evidence>
<dbReference type="AlphaFoldDB" id="A0A5C4MP13"/>
<dbReference type="EMBL" id="VDFR01000018">
    <property type="protein sequence ID" value="TNC50267.1"/>
    <property type="molecule type" value="Genomic_DNA"/>
</dbReference>
<proteinExistence type="predicted"/>
<dbReference type="RefSeq" id="WP_139105344.1">
    <property type="nucleotide sequence ID" value="NZ_VDFR01000018.1"/>
</dbReference>
<evidence type="ECO:0000313" key="2">
    <source>
        <dbReference type="EMBL" id="TNC50267.1"/>
    </source>
</evidence>